<organism evidence="1 2">
    <name type="scientific">Xylaria curta</name>
    <dbReference type="NCBI Taxonomy" id="42375"/>
    <lineage>
        <taxon>Eukaryota</taxon>
        <taxon>Fungi</taxon>
        <taxon>Dikarya</taxon>
        <taxon>Ascomycota</taxon>
        <taxon>Pezizomycotina</taxon>
        <taxon>Sordariomycetes</taxon>
        <taxon>Xylariomycetidae</taxon>
        <taxon>Xylariales</taxon>
        <taxon>Xylariaceae</taxon>
        <taxon>Xylaria</taxon>
    </lineage>
</organism>
<protein>
    <submittedName>
        <fullName evidence="1">Uncharacterized protein</fullName>
    </submittedName>
</protein>
<accession>A0ACC1NE45</accession>
<proteinExistence type="predicted"/>
<gene>
    <name evidence="1" type="ORF">NUW58_g7920</name>
</gene>
<dbReference type="Proteomes" id="UP001143856">
    <property type="component" value="Unassembled WGS sequence"/>
</dbReference>
<sequence length="145" mass="16430">METPPVAFILRYVLHNWADKYATRILQNLVPAMRKGAKLLIYEYVLEDGPVTDITSRFGFQMDAIMATIFNAQERTAAEYERVLRGADPRYVVEAVRRPEGSTMSIVEVGWTGCSSLDVKDDSRLCCSIAAQESNSLQWKRAIHQ</sequence>
<evidence type="ECO:0000313" key="1">
    <source>
        <dbReference type="EMBL" id="KAJ2977078.1"/>
    </source>
</evidence>
<evidence type="ECO:0000313" key="2">
    <source>
        <dbReference type="Proteomes" id="UP001143856"/>
    </source>
</evidence>
<keyword evidence="2" id="KW-1185">Reference proteome</keyword>
<comment type="caution">
    <text evidence="1">The sequence shown here is derived from an EMBL/GenBank/DDBJ whole genome shotgun (WGS) entry which is preliminary data.</text>
</comment>
<reference evidence="1" key="1">
    <citation type="submission" date="2022-10" db="EMBL/GenBank/DDBJ databases">
        <title>Genome Sequence of Xylaria curta.</title>
        <authorList>
            <person name="Buettner E."/>
        </authorList>
    </citation>
    <scope>NUCLEOTIDE SEQUENCE</scope>
    <source>
        <strain evidence="1">Babe10</strain>
    </source>
</reference>
<dbReference type="EMBL" id="JAPDGR010002209">
    <property type="protein sequence ID" value="KAJ2977078.1"/>
    <property type="molecule type" value="Genomic_DNA"/>
</dbReference>
<name>A0ACC1NE45_9PEZI</name>